<organism evidence="1 2">
    <name type="scientific">Potamilus streckersoni</name>
    <dbReference type="NCBI Taxonomy" id="2493646"/>
    <lineage>
        <taxon>Eukaryota</taxon>
        <taxon>Metazoa</taxon>
        <taxon>Spiralia</taxon>
        <taxon>Lophotrochozoa</taxon>
        <taxon>Mollusca</taxon>
        <taxon>Bivalvia</taxon>
        <taxon>Autobranchia</taxon>
        <taxon>Heteroconchia</taxon>
        <taxon>Palaeoheterodonta</taxon>
        <taxon>Unionida</taxon>
        <taxon>Unionoidea</taxon>
        <taxon>Unionidae</taxon>
        <taxon>Ambleminae</taxon>
        <taxon>Lampsilini</taxon>
        <taxon>Potamilus</taxon>
    </lineage>
</organism>
<dbReference type="AlphaFoldDB" id="A0AAE0VJQ3"/>
<sequence length="83" mass="9152">MECTRRFYLKMWVFGARSTVKGDLGTEVFEVKIGRGNSSLLTVDSGLHAAFPNDRDKTVDSGLHAAFPNDIDKIVILHNSVEG</sequence>
<evidence type="ECO:0000313" key="1">
    <source>
        <dbReference type="EMBL" id="KAK3579255.1"/>
    </source>
</evidence>
<proteinExistence type="predicted"/>
<accession>A0AAE0VJQ3</accession>
<evidence type="ECO:0000313" key="2">
    <source>
        <dbReference type="Proteomes" id="UP001195483"/>
    </source>
</evidence>
<comment type="caution">
    <text evidence="1">The sequence shown here is derived from an EMBL/GenBank/DDBJ whole genome shotgun (WGS) entry which is preliminary data.</text>
</comment>
<protein>
    <submittedName>
        <fullName evidence="1">Uncharacterized protein</fullName>
    </submittedName>
</protein>
<gene>
    <name evidence="1" type="ORF">CHS0354_033332</name>
</gene>
<name>A0AAE0VJQ3_9BIVA</name>
<reference evidence="1" key="3">
    <citation type="submission" date="2023-05" db="EMBL/GenBank/DDBJ databases">
        <authorList>
            <person name="Smith C.H."/>
        </authorList>
    </citation>
    <scope>NUCLEOTIDE SEQUENCE</scope>
    <source>
        <strain evidence="1">CHS0354</strain>
        <tissue evidence="1">Mantle</tissue>
    </source>
</reference>
<reference evidence="1" key="1">
    <citation type="journal article" date="2021" name="Genome Biol. Evol.">
        <title>A High-Quality Reference Genome for a Parasitic Bivalve with Doubly Uniparental Inheritance (Bivalvia: Unionida).</title>
        <authorList>
            <person name="Smith C.H."/>
        </authorList>
    </citation>
    <scope>NUCLEOTIDE SEQUENCE</scope>
    <source>
        <strain evidence="1">CHS0354</strain>
    </source>
</reference>
<dbReference type="EMBL" id="JAEAOA010001954">
    <property type="protein sequence ID" value="KAK3579255.1"/>
    <property type="molecule type" value="Genomic_DNA"/>
</dbReference>
<reference evidence="1" key="2">
    <citation type="journal article" date="2021" name="Genome Biol. Evol.">
        <title>Developing a high-quality reference genome for a parasitic bivalve with doubly uniparental inheritance (Bivalvia: Unionida).</title>
        <authorList>
            <person name="Smith C.H."/>
        </authorList>
    </citation>
    <scope>NUCLEOTIDE SEQUENCE</scope>
    <source>
        <strain evidence="1">CHS0354</strain>
        <tissue evidence="1">Mantle</tissue>
    </source>
</reference>
<keyword evidence="2" id="KW-1185">Reference proteome</keyword>
<dbReference type="Proteomes" id="UP001195483">
    <property type="component" value="Unassembled WGS sequence"/>
</dbReference>